<name>A0A4S8H725_9BACT</name>
<sequence length="181" mass="21515">MKGTFLYQVWQHNRKLCYILTAFTMLTVCGNLLGDEVTPFFVWGMYSEKEKPVQQYEILKTTINDSTVVNVYDYYTTDTRFYLYSPLAYYKKIEDNNNVDPTVSFLQSKLHQHYDKIDFLERSFSNTGPQQQAFLDWYARYLQQVTNIPVHSLRMEVIKAHYTDQNLVTDTVHLFATWEKP</sequence>
<comment type="caution">
    <text evidence="1">The sequence shown here is derived from an EMBL/GenBank/DDBJ whole genome shotgun (WGS) entry which is preliminary data.</text>
</comment>
<dbReference type="AlphaFoldDB" id="A0A4S8H725"/>
<dbReference type="RefSeq" id="WP_136580918.1">
    <property type="nucleotide sequence ID" value="NZ_STFF01000016.1"/>
</dbReference>
<evidence type="ECO:0000313" key="1">
    <source>
        <dbReference type="EMBL" id="THU30443.1"/>
    </source>
</evidence>
<organism evidence="1 2">
    <name type="scientific">Niastella caeni</name>
    <dbReference type="NCBI Taxonomy" id="2569763"/>
    <lineage>
        <taxon>Bacteria</taxon>
        <taxon>Pseudomonadati</taxon>
        <taxon>Bacteroidota</taxon>
        <taxon>Chitinophagia</taxon>
        <taxon>Chitinophagales</taxon>
        <taxon>Chitinophagaceae</taxon>
        <taxon>Niastella</taxon>
    </lineage>
</organism>
<reference evidence="1 2" key="1">
    <citation type="submission" date="2019-04" db="EMBL/GenBank/DDBJ databases">
        <title>Niastella caeni sp. nov., isolated from activated sludge.</title>
        <authorList>
            <person name="Sheng M."/>
        </authorList>
    </citation>
    <scope>NUCLEOTIDE SEQUENCE [LARGE SCALE GENOMIC DNA]</scope>
    <source>
        <strain evidence="1 2">HX-2-15</strain>
    </source>
</reference>
<dbReference type="EMBL" id="STFF01000016">
    <property type="protein sequence ID" value="THU30443.1"/>
    <property type="molecule type" value="Genomic_DNA"/>
</dbReference>
<accession>A0A4S8H725</accession>
<gene>
    <name evidence="1" type="ORF">FAM09_30260</name>
</gene>
<evidence type="ECO:0000313" key="2">
    <source>
        <dbReference type="Proteomes" id="UP000306918"/>
    </source>
</evidence>
<dbReference type="OrthoDB" id="674110at2"/>
<proteinExistence type="predicted"/>
<dbReference type="Proteomes" id="UP000306918">
    <property type="component" value="Unassembled WGS sequence"/>
</dbReference>
<keyword evidence="2" id="KW-1185">Reference proteome</keyword>
<protein>
    <submittedName>
        <fullName evidence="1">Uncharacterized protein</fullName>
    </submittedName>
</protein>